<name>A0A833W5E4_PHYIN</name>
<sequence length="117" mass="13155">MPVIKAQMVEHSRRGEEERRNGAFRRENTPAARIRSAGLQNRPLSLHKIRTEVANEMTRMATEPKATLKDHESNIDKECVDTRAKKEDTSVDIGYDASEDEGEELSEGKDGGDSEDK</sequence>
<proteinExistence type="predicted"/>
<evidence type="ECO:0000313" key="3">
    <source>
        <dbReference type="Proteomes" id="UP000602510"/>
    </source>
</evidence>
<evidence type="ECO:0000256" key="1">
    <source>
        <dbReference type="SAM" id="MobiDB-lite"/>
    </source>
</evidence>
<reference evidence="2" key="1">
    <citation type="submission" date="2020-04" db="EMBL/GenBank/DDBJ databases">
        <title>Hybrid Assembly of Korean Phytophthora infestans isolates.</title>
        <authorList>
            <person name="Prokchorchik M."/>
            <person name="Lee Y."/>
            <person name="Seo J."/>
            <person name="Cho J.-H."/>
            <person name="Park Y.-E."/>
            <person name="Jang D.-C."/>
            <person name="Im J.-S."/>
            <person name="Choi J.-G."/>
            <person name="Park H.-J."/>
            <person name="Lee G.-B."/>
            <person name="Lee Y.-G."/>
            <person name="Hong S.-Y."/>
            <person name="Cho K."/>
            <person name="Sohn K.H."/>
        </authorList>
    </citation>
    <scope>NUCLEOTIDE SEQUENCE</scope>
    <source>
        <strain evidence="2">KR_1_A1</strain>
    </source>
</reference>
<comment type="caution">
    <text evidence="2">The sequence shown here is derived from an EMBL/GenBank/DDBJ whole genome shotgun (WGS) entry which is preliminary data.</text>
</comment>
<gene>
    <name evidence="2" type="ORF">GN244_ATG17594</name>
</gene>
<feature type="compositionally biased region" description="Basic and acidic residues" evidence="1">
    <location>
        <begin position="106"/>
        <end position="117"/>
    </location>
</feature>
<evidence type="ECO:0000313" key="2">
    <source>
        <dbReference type="EMBL" id="KAF4030618.1"/>
    </source>
</evidence>
<dbReference type="EMBL" id="WSZM01000659">
    <property type="protein sequence ID" value="KAF4030618.1"/>
    <property type="molecule type" value="Genomic_DNA"/>
</dbReference>
<feature type="compositionally biased region" description="Basic and acidic residues" evidence="1">
    <location>
        <begin position="8"/>
        <end position="28"/>
    </location>
</feature>
<feature type="region of interest" description="Disordered" evidence="1">
    <location>
        <begin position="1"/>
        <end position="30"/>
    </location>
</feature>
<organism evidence="2 3">
    <name type="scientific">Phytophthora infestans</name>
    <name type="common">Potato late blight agent</name>
    <name type="synonym">Botrytis infestans</name>
    <dbReference type="NCBI Taxonomy" id="4787"/>
    <lineage>
        <taxon>Eukaryota</taxon>
        <taxon>Sar</taxon>
        <taxon>Stramenopiles</taxon>
        <taxon>Oomycota</taxon>
        <taxon>Peronosporomycetes</taxon>
        <taxon>Peronosporales</taxon>
        <taxon>Peronosporaceae</taxon>
        <taxon>Phytophthora</taxon>
    </lineage>
</organism>
<feature type="region of interest" description="Disordered" evidence="1">
    <location>
        <begin position="62"/>
        <end position="117"/>
    </location>
</feature>
<feature type="compositionally biased region" description="Basic and acidic residues" evidence="1">
    <location>
        <begin position="66"/>
        <end position="89"/>
    </location>
</feature>
<dbReference type="Proteomes" id="UP000602510">
    <property type="component" value="Unassembled WGS sequence"/>
</dbReference>
<keyword evidence="3" id="KW-1185">Reference proteome</keyword>
<protein>
    <submittedName>
        <fullName evidence="2">Uncharacterized protein</fullName>
    </submittedName>
</protein>
<accession>A0A833W5E4</accession>
<dbReference type="AlphaFoldDB" id="A0A833W5E4"/>